<evidence type="ECO:0000256" key="1">
    <source>
        <dbReference type="ARBA" id="ARBA00006242"/>
    </source>
</evidence>
<dbReference type="AlphaFoldDB" id="T2SBP3"/>
<evidence type="ECO:0000256" key="2">
    <source>
        <dbReference type="ARBA" id="ARBA00022980"/>
    </source>
</evidence>
<dbReference type="InterPro" id="IPR023591">
    <property type="entry name" value="Ribosomal_uS2_flav_dom_sf"/>
</dbReference>
<dbReference type="PANTHER" id="PTHR12534:SF0">
    <property type="entry name" value="SMALL RIBOSOMAL SUBUNIT PROTEIN US2M"/>
    <property type="match status" value="1"/>
</dbReference>
<evidence type="ECO:0000256" key="4">
    <source>
        <dbReference type="ARBA" id="ARBA00035256"/>
    </source>
</evidence>
<dbReference type="NCBIfam" id="TIGR01011">
    <property type="entry name" value="rpsB_bact"/>
    <property type="match status" value="1"/>
</dbReference>
<accession>T2SBP3</accession>
<evidence type="ECO:0000256" key="5">
    <source>
        <dbReference type="ARBA" id="ARBA00035518"/>
    </source>
</evidence>
<dbReference type="Gene3D" id="3.40.50.10490">
    <property type="entry name" value="Glucose-6-phosphate isomerase like protein, domain 1"/>
    <property type="match status" value="1"/>
</dbReference>
<keyword evidence="2 6" id="KW-0689">Ribosomal protein</keyword>
<dbReference type="GO" id="GO:0003735">
    <property type="term" value="F:structural constituent of ribosome"/>
    <property type="evidence" value="ECO:0007669"/>
    <property type="project" value="InterPro"/>
</dbReference>
<dbReference type="PROSITE" id="PS00963">
    <property type="entry name" value="RIBOSOMAL_S2_2"/>
    <property type="match status" value="1"/>
</dbReference>
<dbReference type="PATRIC" id="fig|1352357.3.peg.67"/>
<comment type="caution">
    <text evidence="7">The sequence shown here is derived from an EMBL/GenBank/DDBJ whole genome shotgun (WGS) entry which is preliminary data.</text>
</comment>
<dbReference type="SUPFAM" id="SSF52313">
    <property type="entry name" value="Ribosomal protein S2"/>
    <property type="match status" value="1"/>
</dbReference>
<evidence type="ECO:0000256" key="6">
    <source>
        <dbReference type="RuleBase" id="RU003631"/>
    </source>
</evidence>
<dbReference type="CDD" id="cd01425">
    <property type="entry name" value="RPS2"/>
    <property type="match status" value="1"/>
</dbReference>
<dbReference type="PRINTS" id="PR00395">
    <property type="entry name" value="RIBOSOMALS2"/>
</dbReference>
<dbReference type="InterPro" id="IPR018130">
    <property type="entry name" value="Ribosomal_uS2_CS"/>
</dbReference>
<dbReference type="InterPro" id="IPR005706">
    <property type="entry name" value="Ribosomal_uS2_bac/mit/plastid"/>
</dbReference>
<comment type="similarity">
    <text evidence="1 6">Belongs to the universal ribosomal protein uS2 family.</text>
</comment>
<dbReference type="GO" id="GO:0022627">
    <property type="term" value="C:cytosolic small ribosomal subunit"/>
    <property type="evidence" value="ECO:0007669"/>
    <property type="project" value="TreeGrafter"/>
</dbReference>
<dbReference type="EMBL" id="AVNI01000001">
    <property type="protein sequence ID" value="EQD89675.1"/>
    <property type="molecule type" value="Genomic_DNA"/>
</dbReference>
<name>T2SBP3_HELPX</name>
<evidence type="ECO:0000313" key="7">
    <source>
        <dbReference type="EMBL" id="EQD89675.1"/>
    </source>
</evidence>
<dbReference type="GO" id="GO:0006412">
    <property type="term" value="P:translation"/>
    <property type="evidence" value="ECO:0007669"/>
    <property type="project" value="InterPro"/>
</dbReference>
<sequence length="113" mass="12841">MKKIPDMIFVIDVAKEKIAVAEARKLHIPIVAPLDTNCDPDLVDYPIPGNDDAIRSIRLFCKEMSEAILEGRELMQEEIVHADENSEEIEYVSNEEKEEMLAEIQKEITQGAE</sequence>
<proteinExistence type="inferred from homology"/>
<dbReference type="InterPro" id="IPR001865">
    <property type="entry name" value="Ribosomal_uS2"/>
</dbReference>
<reference evidence="7 8" key="1">
    <citation type="journal article" date="2013" name="Genome Announc.">
        <title>Genome Sequences of Three hpAfrica2 Strains of Helicobacter pylori.</title>
        <authorList>
            <person name="Duncan S.S."/>
            <person name="Bertoli M.T."/>
            <person name="Kersulyte D."/>
            <person name="Valk P.L."/>
            <person name="Tamma S."/>
            <person name="Segal I."/>
            <person name="McClain M.S."/>
            <person name="Cover T.L."/>
            <person name="Berg D.E."/>
        </authorList>
    </citation>
    <scope>NUCLEOTIDE SEQUENCE [LARGE SCALE GENOMIC DNA]</scope>
    <source>
        <strain evidence="7 8">SouthAfrica50</strain>
    </source>
</reference>
<dbReference type="Pfam" id="PF00318">
    <property type="entry name" value="Ribosomal_S2"/>
    <property type="match status" value="1"/>
</dbReference>
<evidence type="ECO:0000256" key="3">
    <source>
        <dbReference type="ARBA" id="ARBA00023274"/>
    </source>
</evidence>
<evidence type="ECO:0000313" key="8">
    <source>
        <dbReference type="Proteomes" id="UP000015816"/>
    </source>
</evidence>
<gene>
    <name evidence="7" type="ORF">HPSA50_0067</name>
</gene>
<keyword evidence="3 6" id="KW-0687">Ribonucleoprotein</keyword>
<organism evidence="7 8">
    <name type="scientific">Helicobacter pylori SouthAfrica50</name>
    <dbReference type="NCBI Taxonomy" id="1352357"/>
    <lineage>
        <taxon>Bacteria</taxon>
        <taxon>Pseudomonadati</taxon>
        <taxon>Campylobacterota</taxon>
        <taxon>Epsilonproteobacteria</taxon>
        <taxon>Campylobacterales</taxon>
        <taxon>Helicobacteraceae</taxon>
        <taxon>Helicobacter</taxon>
    </lineage>
</organism>
<dbReference type="Proteomes" id="UP000015816">
    <property type="component" value="Unassembled WGS sequence"/>
</dbReference>
<protein>
    <recommendedName>
        <fullName evidence="4">Small ribosomal subunit protein uS2</fullName>
    </recommendedName>
    <alternativeName>
        <fullName evidence="5">30S ribosomal protein S2</fullName>
    </alternativeName>
</protein>
<dbReference type="PANTHER" id="PTHR12534">
    <property type="entry name" value="30S RIBOSOMAL PROTEIN S2 PROKARYOTIC AND ORGANELLAR"/>
    <property type="match status" value="1"/>
</dbReference>